<evidence type="ECO:0000259" key="2">
    <source>
        <dbReference type="PROSITE" id="PS50097"/>
    </source>
</evidence>
<proteinExistence type="predicted"/>
<dbReference type="EMBL" id="SPHZ02000010">
    <property type="protein sequence ID" value="KAF0897311.1"/>
    <property type="molecule type" value="Genomic_DNA"/>
</dbReference>
<feature type="domain" description="BTB" evidence="2">
    <location>
        <begin position="113"/>
        <end position="183"/>
    </location>
</feature>
<dbReference type="OrthoDB" id="664503at2759"/>
<dbReference type="PROSITE" id="PS50097">
    <property type="entry name" value="BTB"/>
    <property type="match status" value="1"/>
</dbReference>
<dbReference type="GO" id="GO:0016567">
    <property type="term" value="P:protein ubiquitination"/>
    <property type="evidence" value="ECO:0007669"/>
    <property type="project" value="InterPro"/>
</dbReference>
<dbReference type="SMART" id="SM00225">
    <property type="entry name" value="BTB"/>
    <property type="match status" value="1"/>
</dbReference>
<sequence>MLELLDSAGRKAAVKAQFVFSLLDQHGEPVRSRTRRSKVHSFHSPKGILGYKKFISHDDLEKSGHLTDDRFAVQCDVIVMKGIELRFEPASLAVPEPDLHRHLGRLLSTGDGADVTFKAGGETFAAHRCVLAARSPVFKAELYPGGFLRPAAAGRCVDVDDLDAGAFRALLHFVYTDTLPEMASRDVPAMARQLIAAADKYQVERLKLVCEDMLSRLVDTSMTMMADSATALCYNGFKQARRHEHNDDG</sequence>
<comment type="pathway">
    <text evidence="1">Protein modification; protein ubiquitination.</text>
</comment>
<organism evidence="4 5">
    <name type="scientific">Oryza meyeriana var. granulata</name>
    <dbReference type="NCBI Taxonomy" id="110450"/>
    <lineage>
        <taxon>Eukaryota</taxon>
        <taxon>Viridiplantae</taxon>
        <taxon>Streptophyta</taxon>
        <taxon>Embryophyta</taxon>
        <taxon>Tracheophyta</taxon>
        <taxon>Spermatophyta</taxon>
        <taxon>Magnoliopsida</taxon>
        <taxon>Liliopsida</taxon>
        <taxon>Poales</taxon>
        <taxon>Poaceae</taxon>
        <taxon>BOP clade</taxon>
        <taxon>Oryzoideae</taxon>
        <taxon>Oryzeae</taxon>
        <taxon>Oryzinae</taxon>
        <taxon>Oryza</taxon>
        <taxon>Oryza meyeriana</taxon>
    </lineage>
</organism>
<dbReference type="PANTHER" id="PTHR26379:SF187">
    <property type="entry name" value="OS07G0655300 PROTEIN"/>
    <property type="match status" value="1"/>
</dbReference>
<name>A0A6G1CB86_9ORYZ</name>
<dbReference type="Pfam" id="PF00651">
    <property type="entry name" value="BTB"/>
    <property type="match status" value="1"/>
</dbReference>
<evidence type="ECO:0000313" key="5">
    <source>
        <dbReference type="Proteomes" id="UP000479710"/>
    </source>
</evidence>
<protein>
    <recommendedName>
        <fullName evidence="6">BTB domain-containing protein</fullName>
    </recommendedName>
</protein>
<dbReference type="CDD" id="cd00121">
    <property type="entry name" value="MATH"/>
    <property type="match status" value="1"/>
</dbReference>
<dbReference type="InterPro" id="IPR008974">
    <property type="entry name" value="TRAF-like"/>
</dbReference>
<dbReference type="Proteomes" id="UP000479710">
    <property type="component" value="Unassembled WGS sequence"/>
</dbReference>
<dbReference type="Gene3D" id="2.60.210.10">
    <property type="entry name" value="Apoptosis, Tumor Necrosis Factor Receptor Associated Protein 2, Chain A"/>
    <property type="match status" value="1"/>
</dbReference>
<dbReference type="PANTHER" id="PTHR26379">
    <property type="entry name" value="BTB/POZ AND MATH DOMAIN-CONTAINING PROTEIN 1"/>
    <property type="match status" value="1"/>
</dbReference>
<gene>
    <name evidence="4" type="ORF">E2562_035619</name>
</gene>
<dbReference type="Gene3D" id="3.30.710.10">
    <property type="entry name" value="Potassium Channel Kv1.1, Chain A"/>
    <property type="match status" value="1"/>
</dbReference>
<dbReference type="Pfam" id="PF22486">
    <property type="entry name" value="MATH_2"/>
    <property type="match status" value="1"/>
</dbReference>
<dbReference type="PROSITE" id="PS50144">
    <property type="entry name" value="MATH"/>
    <property type="match status" value="1"/>
</dbReference>
<dbReference type="InterPro" id="IPR045005">
    <property type="entry name" value="BPM1-6"/>
</dbReference>
<evidence type="ECO:0008006" key="6">
    <source>
        <dbReference type="Google" id="ProtNLM"/>
    </source>
</evidence>
<evidence type="ECO:0000259" key="3">
    <source>
        <dbReference type="PROSITE" id="PS50144"/>
    </source>
</evidence>
<evidence type="ECO:0000313" key="4">
    <source>
        <dbReference type="EMBL" id="KAF0897311.1"/>
    </source>
</evidence>
<accession>A0A6G1CB86</accession>
<dbReference type="InterPro" id="IPR000210">
    <property type="entry name" value="BTB/POZ_dom"/>
</dbReference>
<dbReference type="InterPro" id="IPR002083">
    <property type="entry name" value="MATH/TRAF_dom"/>
</dbReference>
<dbReference type="SUPFAM" id="SSF49599">
    <property type="entry name" value="TRAF domain-like"/>
    <property type="match status" value="1"/>
</dbReference>
<dbReference type="AlphaFoldDB" id="A0A6G1CB86"/>
<feature type="domain" description="MATH" evidence="3">
    <location>
        <begin position="1"/>
        <end position="77"/>
    </location>
</feature>
<keyword evidence="5" id="KW-1185">Reference proteome</keyword>
<dbReference type="InterPro" id="IPR011333">
    <property type="entry name" value="SKP1/BTB/POZ_sf"/>
</dbReference>
<dbReference type="SUPFAM" id="SSF54695">
    <property type="entry name" value="POZ domain"/>
    <property type="match status" value="1"/>
</dbReference>
<comment type="caution">
    <text evidence="4">The sequence shown here is derived from an EMBL/GenBank/DDBJ whole genome shotgun (WGS) entry which is preliminary data.</text>
</comment>
<reference evidence="4 5" key="1">
    <citation type="submission" date="2019-11" db="EMBL/GenBank/DDBJ databases">
        <title>Whole genome sequence of Oryza granulata.</title>
        <authorList>
            <person name="Li W."/>
        </authorList>
    </citation>
    <scope>NUCLEOTIDE SEQUENCE [LARGE SCALE GENOMIC DNA]</scope>
    <source>
        <strain evidence="5">cv. Menghai</strain>
        <tissue evidence="4">Leaf</tissue>
    </source>
</reference>
<evidence type="ECO:0000256" key="1">
    <source>
        <dbReference type="ARBA" id="ARBA00004906"/>
    </source>
</evidence>